<name>A0A9X2PW04_9BACT</name>
<protein>
    <submittedName>
        <fullName evidence="1">Uncharacterized protein</fullName>
    </submittedName>
</protein>
<sequence>MSTRRLPTIFSHREEIDRSIEESRAFIEKIKTEQSSEQTEPLGEDG</sequence>
<dbReference type="AlphaFoldDB" id="A0A9X2PW04"/>
<comment type="caution">
    <text evidence="1">The sequence shown here is derived from an EMBL/GenBank/DDBJ whole genome shotgun (WGS) entry which is preliminary data.</text>
</comment>
<evidence type="ECO:0000313" key="1">
    <source>
        <dbReference type="EMBL" id="MCS3677812.1"/>
    </source>
</evidence>
<accession>A0A9X2PW04</accession>
<proteinExistence type="predicted"/>
<reference evidence="1" key="1">
    <citation type="submission" date="2022-08" db="EMBL/GenBank/DDBJ databases">
        <title>Genomic Encyclopedia of Type Strains, Phase V (KMG-V): Genome sequencing to study the core and pangenomes of soil and plant-associated prokaryotes.</title>
        <authorList>
            <person name="Whitman W."/>
        </authorList>
    </citation>
    <scope>NUCLEOTIDE SEQUENCE</scope>
    <source>
        <strain evidence="1">0</strain>
    </source>
</reference>
<organism evidence="1 2">
    <name type="scientific">Salinibacter ruber</name>
    <dbReference type="NCBI Taxonomy" id="146919"/>
    <lineage>
        <taxon>Bacteria</taxon>
        <taxon>Pseudomonadati</taxon>
        <taxon>Rhodothermota</taxon>
        <taxon>Rhodothermia</taxon>
        <taxon>Rhodothermales</taxon>
        <taxon>Salinibacteraceae</taxon>
        <taxon>Salinibacter</taxon>
    </lineage>
</organism>
<evidence type="ECO:0000313" key="2">
    <source>
        <dbReference type="Proteomes" id="UP001155027"/>
    </source>
</evidence>
<dbReference type="Proteomes" id="UP001155027">
    <property type="component" value="Unassembled WGS sequence"/>
</dbReference>
<gene>
    <name evidence="1" type="ORF">GGP71_001740</name>
</gene>
<dbReference type="EMBL" id="JANUAU010000005">
    <property type="protein sequence ID" value="MCS3677812.1"/>
    <property type="molecule type" value="Genomic_DNA"/>
</dbReference>